<reference evidence="5 6" key="1">
    <citation type="submission" date="2014-06" db="EMBL/GenBank/DDBJ databases">
        <title>Draft genome sequence of the putrescine producing strain Lactococcus lactis subsp cremoris GE214.</title>
        <authorList>
            <person name="Ladero V."/>
            <person name="Linares D.M."/>
            <person name="del Rio B."/>
            <person name="Mayo B."/>
            <person name="Martin M.C."/>
            <person name="Fernandez M."/>
            <person name="Alvarez M.A."/>
        </authorList>
    </citation>
    <scope>NUCLEOTIDE SEQUENCE [LARGE SCALE GENOMIC DNA]</scope>
    <source>
        <strain evidence="5 6">GE214</strain>
    </source>
</reference>
<dbReference type="InterPro" id="IPR037274">
    <property type="entry name" value="Znf_CHY_sf"/>
</dbReference>
<dbReference type="PATRIC" id="fig|1415168.3.peg.624"/>
<name>A0A084AD87_LACLC</name>
<feature type="domain" description="CHY-type" evidence="4">
    <location>
        <begin position="17"/>
        <end position="93"/>
    </location>
</feature>
<evidence type="ECO:0000313" key="5">
    <source>
        <dbReference type="EMBL" id="KEY63266.1"/>
    </source>
</evidence>
<dbReference type="Pfam" id="PF05495">
    <property type="entry name" value="zf-CHY"/>
    <property type="match status" value="1"/>
</dbReference>
<dbReference type="PANTHER" id="PTHR28082:SF1">
    <property type="entry name" value="HELPER OF TIM PROTEIN 13"/>
    <property type="match status" value="1"/>
</dbReference>
<keyword evidence="1" id="KW-0479">Metal-binding</keyword>
<dbReference type="EMBL" id="AZSI01000012">
    <property type="protein sequence ID" value="KEY63266.1"/>
    <property type="molecule type" value="Genomic_DNA"/>
</dbReference>
<dbReference type="SUPFAM" id="SSF161219">
    <property type="entry name" value="CHY zinc finger-like"/>
    <property type="match status" value="1"/>
</dbReference>
<keyword evidence="3" id="KW-0862">Zinc</keyword>
<evidence type="ECO:0000256" key="1">
    <source>
        <dbReference type="ARBA" id="ARBA00022723"/>
    </source>
</evidence>
<evidence type="ECO:0000259" key="4">
    <source>
        <dbReference type="PROSITE" id="PS51266"/>
    </source>
</evidence>
<protein>
    <submittedName>
        <fullName evidence="5">Putative 13.6 kDa protein in MDH1-VMA5 intergenic region</fullName>
    </submittedName>
</protein>
<dbReference type="InterPro" id="IPR008913">
    <property type="entry name" value="Znf_CHY"/>
</dbReference>
<evidence type="ECO:0000256" key="2">
    <source>
        <dbReference type="ARBA" id="ARBA00022771"/>
    </source>
</evidence>
<proteinExistence type="predicted"/>
<dbReference type="GO" id="GO:0045041">
    <property type="term" value="P:protein import into mitochondrial intermembrane space"/>
    <property type="evidence" value="ECO:0007669"/>
    <property type="project" value="TreeGrafter"/>
</dbReference>
<comment type="caution">
    <text evidence="5">The sequence shown here is derived from an EMBL/GenBank/DDBJ whole genome shotgun (WGS) entry which is preliminary data.</text>
</comment>
<organism evidence="5 6">
    <name type="scientific">Lactococcus cremoris subsp. cremoris GE214</name>
    <dbReference type="NCBI Taxonomy" id="1415168"/>
    <lineage>
        <taxon>Bacteria</taxon>
        <taxon>Bacillati</taxon>
        <taxon>Bacillota</taxon>
        <taxon>Bacilli</taxon>
        <taxon>Lactobacillales</taxon>
        <taxon>Streptococcaceae</taxon>
        <taxon>Lactococcus</taxon>
        <taxon>Lactococcus cremoris subsp. cremoris</taxon>
    </lineage>
</organism>
<evidence type="ECO:0000256" key="3">
    <source>
        <dbReference type="ARBA" id="ARBA00022833"/>
    </source>
</evidence>
<evidence type="ECO:0000313" key="6">
    <source>
        <dbReference type="Proteomes" id="UP000028401"/>
    </source>
</evidence>
<accession>A0A084AD87</accession>
<dbReference type="InterPro" id="IPR016694">
    <property type="entry name" value="UCP017292"/>
</dbReference>
<dbReference type="PROSITE" id="PS51266">
    <property type="entry name" value="ZF_CHY"/>
    <property type="match status" value="1"/>
</dbReference>
<dbReference type="InterPro" id="IPR052604">
    <property type="entry name" value="Mito_Tim_assembly_helper"/>
</dbReference>
<dbReference type="GO" id="GO:0008270">
    <property type="term" value="F:zinc ion binding"/>
    <property type="evidence" value="ECO:0007669"/>
    <property type="project" value="UniProtKB-KW"/>
</dbReference>
<keyword evidence="2" id="KW-0863">Zinc-finger</keyword>
<gene>
    <name evidence="5" type="ORF">U725_00589</name>
</gene>
<dbReference type="PANTHER" id="PTHR28082">
    <property type="entry name" value="ZINC FINGER PROTEIN"/>
    <property type="match status" value="1"/>
</dbReference>
<sequence length="109" mass="12875">MVREVGDILLEKIWGKLVDDEGRCSHYHQENDIVALKCSSCEKYFSCYECHDELENHQFVATEKEDFPVLCGHCKTKLNFNDYSQGYCINCKAVFNPNCHRHWKIYFKS</sequence>
<dbReference type="PIRSF" id="PIRSF017292">
    <property type="entry name" value="UCP017292_Znf_CHY"/>
    <property type="match status" value="1"/>
</dbReference>
<dbReference type="AlphaFoldDB" id="A0A084AD87"/>
<dbReference type="Proteomes" id="UP000028401">
    <property type="component" value="Unassembled WGS sequence"/>
</dbReference>